<evidence type="ECO:0000313" key="1">
    <source>
        <dbReference type="EMBL" id="KAF1996506.1"/>
    </source>
</evidence>
<keyword evidence="2" id="KW-1185">Reference proteome</keyword>
<feature type="non-terminal residue" evidence="1">
    <location>
        <position position="159"/>
    </location>
</feature>
<feature type="non-terminal residue" evidence="1">
    <location>
        <position position="1"/>
    </location>
</feature>
<evidence type="ECO:0000313" key="2">
    <source>
        <dbReference type="Proteomes" id="UP000799779"/>
    </source>
</evidence>
<reference evidence="1" key="1">
    <citation type="journal article" date="2020" name="Stud. Mycol.">
        <title>101 Dothideomycetes genomes: a test case for predicting lifestyles and emergence of pathogens.</title>
        <authorList>
            <person name="Haridas S."/>
            <person name="Albert R."/>
            <person name="Binder M."/>
            <person name="Bloem J."/>
            <person name="Labutti K."/>
            <person name="Salamov A."/>
            <person name="Andreopoulos B."/>
            <person name="Baker S."/>
            <person name="Barry K."/>
            <person name="Bills G."/>
            <person name="Bluhm B."/>
            <person name="Cannon C."/>
            <person name="Castanera R."/>
            <person name="Culley D."/>
            <person name="Daum C."/>
            <person name="Ezra D."/>
            <person name="Gonzalez J."/>
            <person name="Henrissat B."/>
            <person name="Kuo A."/>
            <person name="Liang C."/>
            <person name="Lipzen A."/>
            <person name="Lutzoni F."/>
            <person name="Magnuson J."/>
            <person name="Mondo S."/>
            <person name="Nolan M."/>
            <person name="Ohm R."/>
            <person name="Pangilinan J."/>
            <person name="Park H.-J."/>
            <person name="Ramirez L."/>
            <person name="Alfaro M."/>
            <person name="Sun H."/>
            <person name="Tritt A."/>
            <person name="Yoshinaga Y."/>
            <person name="Zwiers L.-H."/>
            <person name="Turgeon B."/>
            <person name="Goodwin S."/>
            <person name="Spatafora J."/>
            <person name="Crous P."/>
            <person name="Grigoriev I."/>
        </authorList>
    </citation>
    <scope>NUCLEOTIDE SEQUENCE</scope>
    <source>
        <strain evidence="1">CBS 123094</strain>
    </source>
</reference>
<proteinExistence type="predicted"/>
<accession>A0A6A5WFV2</accession>
<sequence>SLDWNSLQDTVARLADSASDAISARVNKAFEGKDAVAMFDMARSLVPSVSIPSTHQMSQTFDRISDAVQDLLEKTAIRDRCCDADFEGSQWQFARIIGTKARMALVQQGICPPYCIMPSHKNIEWQCRLNQYLAETFRQQKLVNGAQSLFAMKPVWVAD</sequence>
<organism evidence="1 2">
    <name type="scientific">Amniculicola lignicola CBS 123094</name>
    <dbReference type="NCBI Taxonomy" id="1392246"/>
    <lineage>
        <taxon>Eukaryota</taxon>
        <taxon>Fungi</taxon>
        <taxon>Dikarya</taxon>
        <taxon>Ascomycota</taxon>
        <taxon>Pezizomycotina</taxon>
        <taxon>Dothideomycetes</taxon>
        <taxon>Pleosporomycetidae</taxon>
        <taxon>Pleosporales</taxon>
        <taxon>Amniculicolaceae</taxon>
        <taxon>Amniculicola</taxon>
    </lineage>
</organism>
<gene>
    <name evidence="1" type="ORF">P154DRAFT_389305</name>
</gene>
<name>A0A6A5WFV2_9PLEO</name>
<dbReference type="EMBL" id="ML977624">
    <property type="protein sequence ID" value="KAF1996506.1"/>
    <property type="molecule type" value="Genomic_DNA"/>
</dbReference>
<dbReference type="AlphaFoldDB" id="A0A6A5WFV2"/>
<dbReference type="Proteomes" id="UP000799779">
    <property type="component" value="Unassembled WGS sequence"/>
</dbReference>
<dbReference type="OrthoDB" id="3790813at2759"/>
<protein>
    <submittedName>
        <fullName evidence="1">Uncharacterized protein</fullName>
    </submittedName>
</protein>